<sequence>MDKTNVTIKLPGRILSEKENLIDLDEQELVQRLIRLLQSRKNLVNVSFQSKGNARQKSTSAITKIEILLADEGGDFNYYED</sequence>
<dbReference type="STRING" id="490189.SAMN02927903_00389"/>
<gene>
    <name evidence="1" type="ORF">SAMN02927903_00389</name>
</gene>
<evidence type="ECO:0000313" key="2">
    <source>
        <dbReference type="Proteomes" id="UP000199354"/>
    </source>
</evidence>
<evidence type="ECO:0000313" key="1">
    <source>
        <dbReference type="EMBL" id="SCX90044.1"/>
    </source>
</evidence>
<proteinExistence type="predicted"/>
<protein>
    <submittedName>
        <fullName evidence="1">Uncharacterized protein</fullName>
    </submittedName>
</protein>
<name>A0A1G5BIU0_9FLAO</name>
<reference evidence="1 2" key="1">
    <citation type="submission" date="2016-10" db="EMBL/GenBank/DDBJ databases">
        <authorList>
            <person name="de Groot N.N."/>
        </authorList>
    </citation>
    <scope>NUCLEOTIDE SEQUENCE [LARGE SCALE GENOMIC DNA]</scope>
    <source>
        <strain evidence="1 2">CGMCC 1.7031</strain>
    </source>
</reference>
<keyword evidence="2" id="KW-1185">Reference proteome</keyword>
<organism evidence="1 2">
    <name type="scientific">Flavobacterium caeni</name>
    <dbReference type="NCBI Taxonomy" id="490189"/>
    <lineage>
        <taxon>Bacteria</taxon>
        <taxon>Pseudomonadati</taxon>
        <taxon>Bacteroidota</taxon>
        <taxon>Flavobacteriia</taxon>
        <taxon>Flavobacteriales</taxon>
        <taxon>Flavobacteriaceae</taxon>
        <taxon>Flavobacterium</taxon>
    </lineage>
</organism>
<dbReference type="AlphaFoldDB" id="A0A1G5BIU0"/>
<dbReference type="Proteomes" id="UP000199354">
    <property type="component" value="Unassembled WGS sequence"/>
</dbReference>
<accession>A0A1G5BIU0</accession>
<dbReference type="RefSeq" id="WP_091140612.1">
    <property type="nucleotide sequence ID" value="NZ_FMVF01000002.1"/>
</dbReference>
<dbReference type="OrthoDB" id="9965234at2"/>
<dbReference type="EMBL" id="FMVF01000002">
    <property type="protein sequence ID" value="SCX90044.1"/>
    <property type="molecule type" value="Genomic_DNA"/>
</dbReference>